<dbReference type="EMBL" id="JBANDC010000010">
    <property type="protein sequence ID" value="MEM4988834.1"/>
    <property type="molecule type" value="Genomic_DNA"/>
</dbReference>
<gene>
    <name evidence="5" type="ORF">V8G57_15680</name>
</gene>
<protein>
    <submittedName>
        <fullName evidence="5">Phage tail tape measure protein</fullName>
    </submittedName>
</protein>
<feature type="transmembrane region" description="Helical" evidence="3">
    <location>
        <begin position="429"/>
        <end position="452"/>
    </location>
</feature>
<name>A0ABU9PXV5_9BURK</name>
<dbReference type="Proteomes" id="UP001495910">
    <property type="component" value="Unassembled WGS sequence"/>
</dbReference>
<comment type="caution">
    <text evidence="5">The sequence shown here is derived from an EMBL/GenBank/DDBJ whole genome shotgun (WGS) entry which is preliminary data.</text>
</comment>
<evidence type="ECO:0000313" key="6">
    <source>
        <dbReference type="Proteomes" id="UP001495910"/>
    </source>
</evidence>
<feature type="domain" description="Phage tail tape measure protein" evidence="4">
    <location>
        <begin position="93"/>
        <end position="295"/>
    </location>
</feature>
<feature type="region of interest" description="Disordered" evidence="2">
    <location>
        <begin position="627"/>
        <end position="655"/>
    </location>
</feature>
<dbReference type="Pfam" id="PF10145">
    <property type="entry name" value="PhageMin_Tail"/>
    <property type="match status" value="1"/>
</dbReference>
<dbReference type="PANTHER" id="PTHR37813">
    <property type="entry name" value="FELS-2 PROPHAGE PROTEIN"/>
    <property type="match status" value="1"/>
</dbReference>
<accession>A0ABU9PXV5</accession>
<dbReference type="NCBIfam" id="TIGR01760">
    <property type="entry name" value="tape_meas_TP901"/>
    <property type="match status" value="1"/>
</dbReference>
<organism evidence="5 6">
    <name type="scientific">Collimonas rhizosphaerae</name>
    <dbReference type="NCBI Taxonomy" id="3126357"/>
    <lineage>
        <taxon>Bacteria</taxon>
        <taxon>Pseudomonadati</taxon>
        <taxon>Pseudomonadota</taxon>
        <taxon>Betaproteobacteria</taxon>
        <taxon>Burkholderiales</taxon>
        <taxon>Oxalobacteraceae</taxon>
        <taxon>Collimonas</taxon>
    </lineage>
</organism>
<evidence type="ECO:0000313" key="5">
    <source>
        <dbReference type="EMBL" id="MEM4988834.1"/>
    </source>
</evidence>
<keyword evidence="3" id="KW-0812">Transmembrane</keyword>
<keyword evidence="6" id="KW-1185">Reference proteome</keyword>
<keyword evidence="3" id="KW-0472">Membrane</keyword>
<dbReference type="InterPro" id="IPR010090">
    <property type="entry name" value="Phage_tape_meas"/>
</dbReference>
<evidence type="ECO:0000256" key="3">
    <source>
        <dbReference type="SAM" id="Phobius"/>
    </source>
</evidence>
<sequence length="655" mass="68591">MADKFQLKALITGVDKLSPTLDGLRKKVAGFRKGLKADGLGDGLSFGDVLKGAAIVAPIAAATKAAIDFESAMADVRKVVDFDTPLQFKQMGDDIITMSKRLPMAATEIAKITAAGGQSGIDKGELGRFAEDAVKMGVAFDQSADESGDMMAKWRTAFKLGQTEVVELADKINYLGNTGPANARQISSIVTRIGPLGKVAGFASGQIAAMGATLAGMGVQEEIASTGIKNFMLTLASGSSATKKQQETFKALRMDARKIAVDLQKDAEGTTQRVLTAISKVDKTKQAAVLENLFGRESIGAIAPMLDNLDLLKKNLQKVGDATQYAGSMNKEYEARAATTANAIQLVKNRVVGLGISVGNILLPSLNQFLGAVGPVIDQMADFANANPAVIKGVLGAAAGLMVLRLAVVGATVAMRIFTLVSSLTPIGIAVRVLALAAGFLIANWSAVSAFFSKLWTSVKAVTSGVWDWIKGKVLGYAPIALIANNWEPIKTFFSALWDAIKAVTGLAWDWIKDIFMNYHPLGIIIQNWEPIVDWFKGLWDRVKVYIEPILNGAKWVGEKISGAAGAAGAAVSGVSEAVNGGAGKGLAGGTSVLNSFTASVNEQRASNAVKGDIAVRFEGAPPGTSIVTAKTNNPNVSVSPKVGYSSNSRKAAPA</sequence>
<evidence type="ECO:0000256" key="2">
    <source>
        <dbReference type="SAM" id="MobiDB-lite"/>
    </source>
</evidence>
<dbReference type="RefSeq" id="WP_342830161.1">
    <property type="nucleotide sequence ID" value="NZ_JBANDC010000010.1"/>
</dbReference>
<proteinExistence type="predicted"/>
<dbReference type="PANTHER" id="PTHR37813:SF1">
    <property type="entry name" value="FELS-2 PROPHAGE PROTEIN"/>
    <property type="match status" value="1"/>
</dbReference>
<feature type="transmembrane region" description="Helical" evidence="3">
    <location>
        <begin position="394"/>
        <end position="417"/>
    </location>
</feature>
<evidence type="ECO:0000256" key="1">
    <source>
        <dbReference type="ARBA" id="ARBA00022612"/>
    </source>
</evidence>
<keyword evidence="3" id="KW-1133">Transmembrane helix</keyword>
<keyword evidence="1" id="KW-1188">Viral release from host cell</keyword>
<reference evidence="5 6" key="1">
    <citation type="submission" date="2024-02" db="EMBL/GenBank/DDBJ databases">
        <title>Draft genome sequence of Collimonas sp. strain H4R21, an effective mineral-weathering bacterial strain isolated from the beech rhizosphere.</title>
        <authorList>
            <person name="Morin E."/>
            <person name="Uroz S."/>
            <person name="Leveau J.H.J."/>
            <person name="Kumar R."/>
            <person name="Rey M.W."/>
            <person name="Pham J."/>
        </authorList>
    </citation>
    <scope>NUCLEOTIDE SEQUENCE [LARGE SCALE GENOMIC DNA]</scope>
    <source>
        <strain evidence="5 6">H4R21</strain>
    </source>
</reference>
<evidence type="ECO:0000259" key="4">
    <source>
        <dbReference type="Pfam" id="PF10145"/>
    </source>
</evidence>